<dbReference type="AlphaFoldDB" id="E3NNH5"/>
<dbReference type="EMBL" id="DS269213">
    <property type="protein sequence ID" value="EFP10692.1"/>
    <property type="molecule type" value="Genomic_DNA"/>
</dbReference>
<dbReference type="PANTHER" id="PTHR12904:SF28">
    <property type="entry name" value="ATP SYNTHASE SUBUNIT ALPHA-RELATED"/>
    <property type="match status" value="1"/>
</dbReference>
<accession>E3NNH5</accession>
<dbReference type="eggNOG" id="KOG3665">
    <property type="taxonomic scope" value="Eukaryota"/>
</dbReference>
<keyword evidence="2" id="KW-1185">Reference proteome</keyword>
<reference evidence="1" key="1">
    <citation type="submission" date="2007-07" db="EMBL/GenBank/DDBJ databases">
        <title>PCAP assembly of the Caenorhabditis remanei genome.</title>
        <authorList>
            <consortium name="The Caenorhabditis remanei Sequencing Consortium"/>
            <person name="Wilson R.K."/>
        </authorList>
    </citation>
    <scope>NUCLEOTIDE SEQUENCE [LARGE SCALE GENOMIC DNA]</scope>
    <source>
        <strain evidence="1">PB4641</strain>
    </source>
</reference>
<dbReference type="OrthoDB" id="433501at2759"/>
<evidence type="ECO:0000313" key="1">
    <source>
        <dbReference type="EMBL" id="EFP10692.1"/>
    </source>
</evidence>
<dbReference type="GO" id="GO:0031462">
    <property type="term" value="C:Cul2-RING ubiquitin ligase complex"/>
    <property type="evidence" value="ECO:0007669"/>
    <property type="project" value="TreeGrafter"/>
</dbReference>
<dbReference type="Proteomes" id="UP000008281">
    <property type="component" value="Unassembled WGS sequence"/>
</dbReference>
<dbReference type="SUPFAM" id="SSF52047">
    <property type="entry name" value="RNI-like"/>
    <property type="match status" value="1"/>
</dbReference>
<dbReference type="InterPro" id="IPR051341">
    <property type="entry name" value="Zyg-11_UBL_adapter"/>
</dbReference>
<dbReference type="Gene3D" id="3.80.10.10">
    <property type="entry name" value="Ribonuclease Inhibitor"/>
    <property type="match status" value="1"/>
</dbReference>
<organism evidence="2">
    <name type="scientific">Caenorhabditis remanei</name>
    <name type="common">Caenorhabditis vulgaris</name>
    <dbReference type="NCBI Taxonomy" id="31234"/>
    <lineage>
        <taxon>Eukaryota</taxon>
        <taxon>Metazoa</taxon>
        <taxon>Ecdysozoa</taxon>
        <taxon>Nematoda</taxon>
        <taxon>Chromadorea</taxon>
        <taxon>Rhabditida</taxon>
        <taxon>Rhabditina</taxon>
        <taxon>Rhabditomorpha</taxon>
        <taxon>Rhabditoidea</taxon>
        <taxon>Rhabditidae</taxon>
        <taxon>Peloderinae</taxon>
        <taxon>Caenorhabditis</taxon>
    </lineage>
</organism>
<dbReference type="HOGENOM" id="CLU_454352_0_0_1"/>
<sequence length="609" mass="70674">METLQNTCIQVLANSKFKGYAKLIDGLRIGEEFKIPSELSNRIFEILTKTPLQFSSDTAHEISKVFNVTKLRLTSSIVNDASIELLQSFNLVELELKLLDLKKEENTGEELDDEEYLSDDEEYSFDIIATLDSILNSKSRKILRVLKIGGYKTKFNSEWIEQSDSRYAHVFQIAKVLGPVLQHLDINSYRLSWGQSKTISNRFPNLTELDASHTHISLTEGISQLKNLEKLSLAGVKLGLDDFKELFKLRKLQFLNLSNLHYDPYMGFIKYSFQEESPHPELKVLDISACGYDLREIAKLIEIYPKLETIGLIGYELPPNTNTEIPGVKLHLNTTVEQCLDSLDYYLNNWGFEHETIVEIIRTIYRECIWPTFLFPEQLKIQCLGKISEALDHGARFTNILVPLLALTHLIDEYRLQGITAFQRQSLAKYLLGQEPPEERPLLYFTLFQRCFTSDAFLATRHINYSMVCNKTIDFVIREVSDCTYHILDVLETGVSILSRCLSKMPRSDENFRKKRFDCMFNYMMTASKRSSRQAAVAILVHVFSFSTNRNMTGNRKVKLMTEIMSCIRRYRRYRSIDFRKIHRFIQTHCKSSGVKDWIDWVQMNMCDD</sequence>
<dbReference type="STRING" id="31234.E3NNH5"/>
<protein>
    <submittedName>
        <fullName evidence="1">Uncharacterized protein</fullName>
    </submittedName>
</protein>
<gene>
    <name evidence="1" type="ORF">CRE_25978</name>
</gene>
<name>E3NNH5_CAERE</name>
<dbReference type="InParanoid" id="E3NNH5"/>
<dbReference type="InterPro" id="IPR032675">
    <property type="entry name" value="LRR_dom_sf"/>
</dbReference>
<evidence type="ECO:0000313" key="2">
    <source>
        <dbReference type="Proteomes" id="UP000008281"/>
    </source>
</evidence>
<proteinExistence type="predicted"/>
<dbReference type="PANTHER" id="PTHR12904">
    <property type="match status" value="1"/>
</dbReference>